<organism evidence="3 4">
    <name type="scientific">Dongia soli</name>
    <dbReference type="NCBI Taxonomy" id="600628"/>
    <lineage>
        <taxon>Bacteria</taxon>
        <taxon>Pseudomonadati</taxon>
        <taxon>Pseudomonadota</taxon>
        <taxon>Alphaproteobacteria</taxon>
        <taxon>Rhodospirillales</taxon>
        <taxon>Dongiaceae</taxon>
        <taxon>Dongia</taxon>
    </lineage>
</organism>
<evidence type="ECO:0000313" key="3">
    <source>
        <dbReference type="EMBL" id="MDY0885505.1"/>
    </source>
</evidence>
<dbReference type="Pfam" id="PF07978">
    <property type="entry name" value="NIPSNAP"/>
    <property type="match status" value="1"/>
</dbReference>
<evidence type="ECO:0000259" key="2">
    <source>
        <dbReference type="Pfam" id="PF07978"/>
    </source>
</evidence>
<dbReference type="PANTHER" id="PTHR21017:SF17">
    <property type="entry name" value="PROTEIN NIPSNAP"/>
    <property type="match status" value="1"/>
</dbReference>
<dbReference type="Proteomes" id="UP001279642">
    <property type="component" value="Unassembled WGS sequence"/>
</dbReference>
<comment type="caution">
    <text evidence="3">The sequence shown here is derived from an EMBL/GenBank/DDBJ whole genome shotgun (WGS) entry which is preliminary data.</text>
</comment>
<dbReference type="InterPro" id="IPR011008">
    <property type="entry name" value="Dimeric_a/b-barrel"/>
</dbReference>
<keyword evidence="4" id="KW-1185">Reference proteome</keyword>
<dbReference type="PANTHER" id="PTHR21017">
    <property type="entry name" value="NIPSNAP-RELATED"/>
    <property type="match status" value="1"/>
</dbReference>
<feature type="domain" description="NIPSNAP" evidence="2">
    <location>
        <begin position="3"/>
        <end position="102"/>
    </location>
</feature>
<gene>
    <name evidence="3" type="ORF">SMD27_21875</name>
</gene>
<dbReference type="EMBL" id="JAXCLW010000010">
    <property type="protein sequence ID" value="MDY0885505.1"/>
    <property type="molecule type" value="Genomic_DNA"/>
</dbReference>
<sequence length="104" mass="11988">MIYEHRTYRLRNGAVPEYFRLVESEGIAIQRKHLGNLIGYFTTEIGPLNQIIHIWAFEDLADRARRRASLAADPDWLAFLPKIQVLIETAENKILKPAPFSPLT</sequence>
<dbReference type="RefSeq" id="WP_320510579.1">
    <property type="nucleotide sequence ID" value="NZ_JAXCLW010000010.1"/>
</dbReference>
<dbReference type="SUPFAM" id="SSF54909">
    <property type="entry name" value="Dimeric alpha+beta barrel"/>
    <property type="match status" value="1"/>
</dbReference>
<name>A0ABU5EGG3_9PROT</name>
<dbReference type="InterPro" id="IPR051557">
    <property type="entry name" value="NipSnap_domain"/>
</dbReference>
<reference evidence="3 4" key="1">
    <citation type="journal article" date="2016" name="Antonie Van Leeuwenhoek">
        <title>Dongia soli sp. nov., isolated from soil from Dokdo, Korea.</title>
        <authorList>
            <person name="Kim D.U."/>
            <person name="Lee H."/>
            <person name="Kim H."/>
            <person name="Kim S.G."/>
            <person name="Ka J.O."/>
        </authorList>
    </citation>
    <scope>NUCLEOTIDE SEQUENCE [LARGE SCALE GENOMIC DNA]</scope>
    <source>
        <strain evidence="3 4">D78</strain>
    </source>
</reference>
<comment type="similarity">
    <text evidence="1">Belongs to the NipSnap family.</text>
</comment>
<dbReference type="InterPro" id="IPR012577">
    <property type="entry name" value="NIPSNAP"/>
</dbReference>
<evidence type="ECO:0000256" key="1">
    <source>
        <dbReference type="ARBA" id="ARBA00005291"/>
    </source>
</evidence>
<dbReference type="Gene3D" id="3.30.70.100">
    <property type="match status" value="1"/>
</dbReference>
<proteinExistence type="inferred from homology"/>
<evidence type="ECO:0000313" key="4">
    <source>
        <dbReference type="Proteomes" id="UP001279642"/>
    </source>
</evidence>
<accession>A0ABU5EGG3</accession>
<protein>
    <submittedName>
        <fullName evidence="3">NIPSNAP family protein</fullName>
    </submittedName>
</protein>